<dbReference type="EMBL" id="MWPS01000022">
    <property type="protein sequence ID" value="OPG16074.1"/>
    <property type="molecule type" value="Genomic_DNA"/>
</dbReference>
<dbReference type="PROSITE" id="PS50850">
    <property type="entry name" value="MFS"/>
    <property type="match status" value="1"/>
</dbReference>
<dbReference type="Gene3D" id="1.20.1250.20">
    <property type="entry name" value="MFS general substrate transporter like domains"/>
    <property type="match status" value="2"/>
</dbReference>
<feature type="transmembrane region" description="Helical" evidence="7">
    <location>
        <begin position="133"/>
        <end position="152"/>
    </location>
</feature>
<evidence type="ECO:0000256" key="1">
    <source>
        <dbReference type="ARBA" id="ARBA00004651"/>
    </source>
</evidence>
<organism evidence="9 10">
    <name type="scientific">Ferroacidibacillus organovorans</name>
    <dbReference type="NCBI Taxonomy" id="1765683"/>
    <lineage>
        <taxon>Bacteria</taxon>
        <taxon>Bacillati</taxon>
        <taxon>Bacillota</taxon>
        <taxon>Bacilli</taxon>
        <taxon>Bacillales</taxon>
        <taxon>Alicyclobacillaceae</taxon>
        <taxon>Ferroacidibacillus</taxon>
    </lineage>
</organism>
<feature type="transmembrane region" description="Helical" evidence="7">
    <location>
        <begin position="12"/>
        <end position="33"/>
    </location>
</feature>
<proteinExistence type="inferred from homology"/>
<keyword evidence="5 7" id="KW-1133">Transmembrane helix</keyword>
<name>A0A1V4ETG7_9BACL</name>
<evidence type="ECO:0000313" key="10">
    <source>
        <dbReference type="Proteomes" id="UP000190229"/>
    </source>
</evidence>
<feature type="domain" description="Major facilitator superfamily (MFS) profile" evidence="8">
    <location>
        <begin position="4"/>
        <end position="387"/>
    </location>
</feature>
<dbReference type="InterPro" id="IPR020846">
    <property type="entry name" value="MFS_dom"/>
</dbReference>
<keyword evidence="3" id="KW-0813">Transport</keyword>
<dbReference type="GO" id="GO:0022857">
    <property type="term" value="F:transmembrane transporter activity"/>
    <property type="evidence" value="ECO:0007669"/>
    <property type="project" value="InterPro"/>
</dbReference>
<dbReference type="GO" id="GO:0005886">
    <property type="term" value="C:plasma membrane"/>
    <property type="evidence" value="ECO:0007669"/>
    <property type="project" value="UniProtKB-SubCell"/>
</dbReference>
<evidence type="ECO:0000256" key="7">
    <source>
        <dbReference type="SAM" id="Phobius"/>
    </source>
</evidence>
<comment type="caution">
    <text evidence="9">The sequence shown here is derived from an EMBL/GenBank/DDBJ whole genome shotgun (WGS) entry which is preliminary data.</text>
</comment>
<dbReference type="InterPro" id="IPR036259">
    <property type="entry name" value="MFS_trans_sf"/>
</dbReference>
<evidence type="ECO:0000313" key="9">
    <source>
        <dbReference type="EMBL" id="OPG16074.1"/>
    </source>
</evidence>
<feature type="transmembrane region" description="Helical" evidence="7">
    <location>
        <begin position="274"/>
        <end position="293"/>
    </location>
</feature>
<evidence type="ECO:0000256" key="3">
    <source>
        <dbReference type="ARBA" id="ARBA00022448"/>
    </source>
</evidence>
<dbReference type="Proteomes" id="UP000190229">
    <property type="component" value="Unassembled WGS sequence"/>
</dbReference>
<feature type="transmembrane region" description="Helical" evidence="7">
    <location>
        <begin position="201"/>
        <end position="221"/>
    </location>
</feature>
<evidence type="ECO:0000259" key="8">
    <source>
        <dbReference type="PROSITE" id="PS50850"/>
    </source>
</evidence>
<feature type="transmembrane region" description="Helical" evidence="7">
    <location>
        <begin position="241"/>
        <end position="262"/>
    </location>
</feature>
<evidence type="ECO:0000256" key="5">
    <source>
        <dbReference type="ARBA" id="ARBA00022989"/>
    </source>
</evidence>
<sequence length="400" mass="44058">MNGFVRLASWMYLMNGLSNESLGSVFVVFLRHYGVSYTLGGQLIFLQFFGFLLGVGVSSLIVRRIGYRHTLVLASLCIAIAQIVTAMLPPMPIIIVTCLMNGFGLACTQNTIVASLMEWFAGRRAVVMSRMEVTFGAGSLIMPLAVSGFIAWHHWNLGFYLVGIISLVLSLAWMFIPINAQHDTHVGPRDAHSAALTVQGAGAKTLLISVFVGMIFLYVGLESCMNNFLPSIFISYIHIKTSVATLTVTLFWIAMVIGRALTGRVIRRVPYSRFLLISIGATMVLFALLALIQNPWADVIFVFLLGLSMSGIFVIIMVFANHAFPGQNQRVTTLVTLFAGLGGALMPALFGWLMDHESIRINLWNLTGFALLLFAMLIVIMRMEENRLHPVASDEPHFSS</sequence>
<evidence type="ECO:0000256" key="6">
    <source>
        <dbReference type="ARBA" id="ARBA00023136"/>
    </source>
</evidence>
<feature type="transmembrane region" description="Helical" evidence="7">
    <location>
        <begin position="158"/>
        <end position="180"/>
    </location>
</feature>
<feature type="transmembrane region" description="Helical" evidence="7">
    <location>
        <begin position="299"/>
        <end position="319"/>
    </location>
</feature>
<dbReference type="PANTHER" id="PTHR23514:SF3">
    <property type="entry name" value="BYPASS OF STOP CODON PROTEIN 6"/>
    <property type="match status" value="1"/>
</dbReference>
<keyword evidence="10" id="KW-1185">Reference proteome</keyword>
<dbReference type="RefSeq" id="WP_079290651.1">
    <property type="nucleotide sequence ID" value="NZ_MWPS01000022.1"/>
</dbReference>
<keyword evidence="4 7" id="KW-0812">Transmembrane</keyword>
<dbReference type="InterPro" id="IPR051788">
    <property type="entry name" value="MFS_Transporter"/>
</dbReference>
<comment type="similarity">
    <text evidence="2">Belongs to the major facilitator superfamily.</text>
</comment>
<dbReference type="SUPFAM" id="SSF103473">
    <property type="entry name" value="MFS general substrate transporter"/>
    <property type="match status" value="1"/>
</dbReference>
<evidence type="ECO:0000256" key="2">
    <source>
        <dbReference type="ARBA" id="ARBA00008335"/>
    </source>
</evidence>
<dbReference type="InterPro" id="IPR011701">
    <property type="entry name" value="MFS"/>
</dbReference>
<dbReference type="AlphaFoldDB" id="A0A1V4ETG7"/>
<dbReference type="Pfam" id="PF07690">
    <property type="entry name" value="MFS_1"/>
    <property type="match status" value="1"/>
</dbReference>
<feature type="transmembrane region" description="Helical" evidence="7">
    <location>
        <begin position="331"/>
        <end position="353"/>
    </location>
</feature>
<feature type="transmembrane region" description="Helical" evidence="7">
    <location>
        <begin position="69"/>
        <end position="88"/>
    </location>
</feature>
<dbReference type="PANTHER" id="PTHR23514">
    <property type="entry name" value="BYPASS OF STOP CODON PROTEIN 6"/>
    <property type="match status" value="1"/>
</dbReference>
<feature type="transmembrane region" description="Helical" evidence="7">
    <location>
        <begin position="39"/>
        <end position="62"/>
    </location>
</feature>
<gene>
    <name evidence="9" type="ORF">B2M26_08490</name>
</gene>
<accession>A0A1V4ETG7</accession>
<protein>
    <recommendedName>
        <fullName evidence="8">Major facilitator superfamily (MFS) profile domain-containing protein</fullName>
    </recommendedName>
</protein>
<reference evidence="9 10" key="1">
    <citation type="submission" date="2017-02" db="EMBL/GenBank/DDBJ databases">
        <title>Draft genome of Acidibacillus ferrooxidans Huett2.</title>
        <authorList>
            <person name="Schopf S."/>
        </authorList>
    </citation>
    <scope>NUCLEOTIDE SEQUENCE [LARGE SCALE GENOMIC DNA]</scope>
    <source>
        <strain evidence="9 10">Huett2</strain>
    </source>
</reference>
<evidence type="ECO:0000256" key="4">
    <source>
        <dbReference type="ARBA" id="ARBA00022692"/>
    </source>
</evidence>
<keyword evidence="6 7" id="KW-0472">Membrane</keyword>
<comment type="subcellular location">
    <subcellularLocation>
        <location evidence="1">Cell membrane</location>
        <topology evidence="1">Multi-pass membrane protein</topology>
    </subcellularLocation>
</comment>
<feature type="transmembrane region" description="Helical" evidence="7">
    <location>
        <begin position="359"/>
        <end position="380"/>
    </location>
</feature>
<feature type="transmembrane region" description="Helical" evidence="7">
    <location>
        <begin position="94"/>
        <end position="121"/>
    </location>
</feature>